<organism evidence="1 2">
    <name type="scientific">Methanobacterium subterraneum</name>
    <dbReference type="NCBI Taxonomy" id="59277"/>
    <lineage>
        <taxon>Archaea</taxon>
        <taxon>Methanobacteriati</taxon>
        <taxon>Methanobacteriota</taxon>
        <taxon>Methanomada group</taxon>
        <taxon>Methanobacteria</taxon>
        <taxon>Methanobacteriales</taxon>
        <taxon>Methanobacteriaceae</taxon>
        <taxon>Methanobacterium</taxon>
    </lineage>
</organism>
<evidence type="ECO:0000313" key="2">
    <source>
        <dbReference type="Proteomes" id="UP000586031"/>
    </source>
</evidence>
<gene>
    <name evidence="1" type="ORF">HA271_02975</name>
</gene>
<dbReference type="AlphaFoldDB" id="A0A7J4THB5"/>
<comment type="caution">
    <text evidence="1">The sequence shown here is derived from an EMBL/GenBank/DDBJ whole genome shotgun (WGS) entry which is preliminary data.</text>
</comment>
<accession>A0A7J4THB5</accession>
<proteinExistence type="predicted"/>
<reference evidence="2" key="1">
    <citation type="journal article" date="2020" name="bioRxiv">
        <title>A rank-normalized archaeal taxonomy based on genome phylogeny resolves widespread incomplete and uneven classifications.</title>
        <authorList>
            <person name="Rinke C."/>
            <person name="Chuvochina M."/>
            <person name="Mussig A.J."/>
            <person name="Chaumeil P.-A."/>
            <person name="Waite D.W."/>
            <person name="Whitman W.B."/>
            <person name="Parks D.H."/>
            <person name="Hugenholtz P."/>
        </authorList>
    </citation>
    <scope>NUCLEOTIDE SEQUENCE [LARGE SCALE GENOMIC DNA]</scope>
</reference>
<sequence length="259" mass="28423">MIIKERGITEEVYTLYSGMGVEDIVNLIGNAKCEATLNWVKSLDVDLEKTVIVGAYITGLKLAEQFKEFSEVTVIDIHPHLKTLLGDDVHFTDDLTRISDADLVIDTTGLGGLSPESVREFVNSDVSVFLVEDPTSDGSDNSIIQKNNTMNRIELASSSHRGILKTGGLNTKTSGTMTMTIEILRNGLNDLLNSNGVLYGVAGMNFFEGVLFKEKNHQKFRELMKEPALIISALQPISPDDALEKYLQKIDSVVADVSI</sequence>
<dbReference type="Pfam" id="PF06690">
    <property type="entry name" value="HcgC"/>
    <property type="match status" value="1"/>
</dbReference>
<dbReference type="SUPFAM" id="SSF51735">
    <property type="entry name" value="NAD(P)-binding Rossmann-fold domains"/>
    <property type="match status" value="1"/>
</dbReference>
<name>A0A7J4THB5_9EURY</name>
<dbReference type="InterPro" id="IPR036291">
    <property type="entry name" value="NAD(P)-bd_dom_sf"/>
</dbReference>
<evidence type="ECO:0000313" key="1">
    <source>
        <dbReference type="EMBL" id="HII83808.1"/>
    </source>
</evidence>
<dbReference type="InterPro" id="IPR009573">
    <property type="entry name" value="HcgC"/>
</dbReference>
<dbReference type="EMBL" id="DUHE01000087">
    <property type="protein sequence ID" value="HII83808.1"/>
    <property type="molecule type" value="Genomic_DNA"/>
</dbReference>
<protein>
    <submittedName>
        <fullName evidence="1">DUF1188 family protein</fullName>
    </submittedName>
</protein>
<dbReference type="Proteomes" id="UP000586031">
    <property type="component" value="Unassembled WGS sequence"/>
</dbReference>